<comment type="similarity">
    <text evidence="3">Belongs to the acetyltransferase family. RimJ subfamily.</text>
</comment>
<feature type="domain" description="N-acetyltransferase" evidence="4">
    <location>
        <begin position="12"/>
        <end position="169"/>
    </location>
</feature>
<sequence length="191" mass="21847">MPGPTFVECDRIDLRVPEEADRPFLTEGVNHPKVRRYITHFRRPHTEERYREERWPHDTNEDGVTLLPVPREGEFADEPVGSVQLAPVDESRGWANLGLWFHPDAWGRGYALDACAHLLDYGFRELSLHRISATVMAPNEGSRTLCERLGFTHEGTVREAHVFDGERVDDESYGLLTREWEGPGAVLDGER</sequence>
<dbReference type="SUPFAM" id="SSF55729">
    <property type="entry name" value="Acyl-CoA N-acyltransferases (Nat)"/>
    <property type="match status" value="1"/>
</dbReference>
<dbReference type="Gene3D" id="3.40.630.30">
    <property type="match status" value="1"/>
</dbReference>
<evidence type="ECO:0000259" key="4">
    <source>
        <dbReference type="PROSITE" id="PS51186"/>
    </source>
</evidence>
<name>A0ABD5U3S3_9EURY</name>
<evidence type="ECO:0000313" key="6">
    <source>
        <dbReference type="Proteomes" id="UP001596406"/>
    </source>
</evidence>
<keyword evidence="6" id="KW-1185">Reference proteome</keyword>
<dbReference type="Proteomes" id="UP001596406">
    <property type="component" value="Unassembled WGS sequence"/>
</dbReference>
<dbReference type="CDD" id="cd04301">
    <property type="entry name" value="NAT_SF"/>
    <property type="match status" value="1"/>
</dbReference>
<organism evidence="5 6">
    <name type="scientific">Halomarina ordinaria</name>
    <dbReference type="NCBI Taxonomy" id="3033939"/>
    <lineage>
        <taxon>Archaea</taxon>
        <taxon>Methanobacteriati</taxon>
        <taxon>Methanobacteriota</taxon>
        <taxon>Stenosarchaea group</taxon>
        <taxon>Halobacteria</taxon>
        <taxon>Halobacteriales</taxon>
        <taxon>Natronomonadaceae</taxon>
        <taxon>Halomarina</taxon>
    </lineage>
</organism>
<accession>A0ABD5U3S3</accession>
<reference evidence="5 6" key="1">
    <citation type="journal article" date="2019" name="Int. J. Syst. Evol. Microbiol.">
        <title>The Global Catalogue of Microorganisms (GCM) 10K type strain sequencing project: providing services to taxonomists for standard genome sequencing and annotation.</title>
        <authorList>
            <consortium name="The Broad Institute Genomics Platform"/>
            <consortium name="The Broad Institute Genome Sequencing Center for Infectious Disease"/>
            <person name="Wu L."/>
            <person name="Ma J."/>
        </authorList>
    </citation>
    <scope>NUCLEOTIDE SEQUENCE [LARGE SCALE GENOMIC DNA]</scope>
    <source>
        <strain evidence="5 6">PSRA2</strain>
    </source>
</reference>
<dbReference type="InterPro" id="IPR000182">
    <property type="entry name" value="GNAT_dom"/>
</dbReference>
<dbReference type="InterPro" id="IPR051531">
    <property type="entry name" value="N-acetyltransferase"/>
</dbReference>
<evidence type="ECO:0000256" key="3">
    <source>
        <dbReference type="ARBA" id="ARBA00038502"/>
    </source>
</evidence>
<dbReference type="GO" id="GO:0016746">
    <property type="term" value="F:acyltransferase activity"/>
    <property type="evidence" value="ECO:0007669"/>
    <property type="project" value="UniProtKB-KW"/>
</dbReference>
<evidence type="ECO:0000313" key="5">
    <source>
        <dbReference type="EMBL" id="MFC6835034.1"/>
    </source>
</evidence>
<comment type="caution">
    <text evidence="5">The sequence shown here is derived from an EMBL/GenBank/DDBJ whole genome shotgun (WGS) entry which is preliminary data.</text>
</comment>
<proteinExistence type="inferred from homology"/>
<dbReference type="PANTHER" id="PTHR43792:SF8">
    <property type="entry name" value="[RIBOSOMAL PROTEIN US5]-ALANINE N-ACETYLTRANSFERASE"/>
    <property type="match status" value="1"/>
</dbReference>
<dbReference type="PANTHER" id="PTHR43792">
    <property type="entry name" value="GNAT FAMILY, PUTATIVE (AFU_ORTHOLOGUE AFUA_3G00765)-RELATED-RELATED"/>
    <property type="match status" value="1"/>
</dbReference>
<keyword evidence="2 5" id="KW-0012">Acyltransferase</keyword>
<evidence type="ECO:0000256" key="2">
    <source>
        <dbReference type="ARBA" id="ARBA00023315"/>
    </source>
</evidence>
<gene>
    <name evidence="5" type="ORF">ACFQHK_00760</name>
</gene>
<keyword evidence="1 5" id="KW-0808">Transferase</keyword>
<dbReference type="EC" id="2.3.-.-" evidence="5"/>
<dbReference type="EMBL" id="JBHSXM010000001">
    <property type="protein sequence ID" value="MFC6835034.1"/>
    <property type="molecule type" value="Genomic_DNA"/>
</dbReference>
<protein>
    <submittedName>
        <fullName evidence="5">GNAT family N-acetyltransferase</fullName>
        <ecNumber evidence="5">2.3.-.-</ecNumber>
    </submittedName>
</protein>
<dbReference type="InterPro" id="IPR016181">
    <property type="entry name" value="Acyl_CoA_acyltransferase"/>
</dbReference>
<dbReference type="Pfam" id="PF13302">
    <property type="entry name" value="Acetyltransf_3"/>
    <property type="match status" value="1"/>
</dbReference>
<evidence type="ECO:0000256" key="1">
    <source>
        <dbReference type="ARBA" id="ARBA00022679"/>
    </source>
</evidence>
<dbReference type="PROSITE" id="PS51186">
    <property type="entry name" value="GNAT"/>
    <property type="match status" value="1"/>
</dbReference>
<dbReference type="RefSeq" id="WP_304446742.1">
    <property type="nucleotide sequence ID" value="NZ_JARRAH010000001.1"/>
</dbReference>
<dbReference type="AlphaFoldDB" id="A0ABD5U3S3"/>